<dbReference type="RefSeq" id="WP_203005104.1">
    <property type="nucleotide sequence ID" value="NZ_JADWYU010000102.1"/>
</dbReference>
<organism evidence="1 2">
    <name type="scientific">Frankia nepalensis</name>
    <dbReference type="NCBI Taxonomy" id="1836974"/>
    <lineage>
        <taxon>Bacteria</taxon>
        <taxon>Bacillati</taxon>
        <taxon>Actinomycetota</taxon>
        <taxon>Actinomycetes</taxon>
        <taxon>Frankiales</taxon>
        <taxon>Frankiaceae</taxon>
        <taxon>Frankia</taxon>
    </lineage>
</organism>
<keyword evidence="2" id="KW-1185">Reference proteome</keyword>
<protein>
    <submittedName>
        <fullName evidence="1">Uncharacterized protein</fullName>
    </submittedName>
</protein>
<name>A0A937R9C6_9ACTN</name>
<evidence type="ECO:0000313" key="1">
    <source>
        <dbReference type="EMBL" id="MBL7626122.1"/>
    </source>
</evidence>
<accession>A0A937R9C6</accession>
<dbReference type="Pfam" id="PF19707">
    <property type="entry name" value="DUF6204"/>
    <property type="match status" value="1"/>
</dbReference>
<reference evidence="1" key="1">
    <citation type="submission" date="2020-12" db="EMBL/GenBank/DDBJ databases">
        <title>Genomic characterization of non-nitrogen-fixing Frankia strains.</title>
        <authorList>
            <person name="Carlos-Shanley C."/>
            <person name="Guerra T."/>
            <person name="Hahn D."/>
        </authorList>
    </citation>
    <scope>NUCLEOTIDE SEQUENCE</scope>
    <source>
        <strain evidence="1">CN6</strain>
    </source>
</reference>
<sequence>MSGRTYRVTVRGMFDGLSDAQRAELLGKASEHDVLHAAFTSEGHLSYDLAARPFFTFRFLDVRPDEDDRDPVAELDAAAARAERAARAWLDERGYGYRDLRASAEDLAEMALGSRGRREARRTG</sequence>
<dbReference type="AlphaFoldDB" id="A0A937R9C6"/>
<comment type="caution">
    <text evidence="1">The sequence shown here is derived from an EMBL/GenBank/DDBJ whole genome shotgun (WGS) entry which is preliminary data.</text>
</comment>
<gene>
    <name evidence="1" type="ORF">I7412_02810</name>
</gene>
<dbReference type="Proteomes" id="UP000604475">
    <property type="component" value="Unassembled WGS sequence"/>
</dbReference>
<dbReference type="InterPro" id="IPR045778">
    <property type="entry name" value="DUF6204"/>
</dbReference>
<proteinExistence type="predicted"/>
<evidence type="ECO:0000313" key="2">
    <source>
        <dbReference type="Proteomes" id="UP000604475"/>
    </source>
</evidence>
<dbReference type="EMBL" id="JAEACQ010000123">
    <property type="protein sequence ID" value="MBL7626122.1"/>
    <property type="molecule type" value="Genomic_DNA"/>
</dbReference>